<dbReference type="Pfam" id="PF00072">
    <property type="entry name" value="Response_reg"/>
    <property type="match status" value="1"/>
</dbReference>
<dbReference type="Gene3D" id="1.10.287.130">
    <property type="match status" value="1"/>
</dbReference>
<evidence type="ECO:0000256" key="5">
    <source>
        <dbReference type="SAM" id="MobiDB-lite"/>
    </source>
</evidence>
<comment type="catalytic activity">
    <reaction evidence="1">
        <text>ATP + protein L-histidine = ADP + protein N-phospho-L-histidine.</text>
        <dbReference type="EC" id="2.7.13.3"/>
    </reaction>
</comment>
<proteinExistence type="predicted"/>
<dbReference type="Gene3D" id="3.40.50.2300">
    <property type="match status" value="1"/>
</dbReference>
<organism evidence="9 10">
    <name type="scientific">Corallococcus soli</name>
    <dbReference type="NCBI Taxonomy" id="2710757"/>
    <lineage>
        <taxon>Bacteria</taxon>
        <taxon>Pseudomonadati</taxon>
        <taxon>Myxococcota</taxon>
        <taxon>Myxococcia</taxon>
        <taxon>Myxococcales</taxon>
        <taxon>Cystobacterineae</taxon>
        <taxon>Myxococcaceae</taxon>
        <taxon>Corallococcus</taxon>
    </lineage>
</organism>
<feature type="domain" description="PAS" evidence="8">
    <location>
        <begin position="201"/>
        <end position="245"/>
    </location>
</feature>
<dbReference type="PANTHER" id="PTHR43547:SF2">
    <property type="entry name" value="HYBRID SIGNAL TRANSDUCTION HISTIDINE KINASE C"/>
    <property type="match status" value="1"/>
</dbReference>
<dbReference type="InterPro" id="IPR000014">
    <property type="entry name" value="PAS"/>
</dbReference>
<dbReference type="PROSITE" id="PS50109">
    <property type="entry name" value="HIS_KIN"/>
    <property type="match status" value="1"/>
</dbReference>
<dbReference type="InterPro" id="IPR003594">
    <property type="entry name" value="HATPase_dom"/>
</dbReference>
<feature type="region of interest" description="Disordered" evidence="5">
    <location>
        <begin position="712"/>
        <end position="732"/>
    </location>
</feature>
<evidence type="ECO:0000256" key="1">
    <source>
        <dbReference type="ARBA" id="ARBA00000085"/>
    </source>
</evidence>
<dbReference type="Gene3D" id="3.30.450.20">
    <property type="entry name" value="PAS domain"/>
    <property type="match status" value="1"/>
</dbReference>
<dbReference type="Proteomes" id="UP001516472">
    <property type="component" value="Unassembled WGS sequence"/>
</dbReference>
<keyword evidence="3 4" id="KW-0597">Phosphoprotein</keyword>
<dbReference type="InterPro" id="IPR001789">
    <property type="entry name" value="Sig_transdc_resp-reg_receiver"/>
</dbReference>
<dbReference type="SMART" id="SM00448">
    <property type="entry name" value="REC"/>
    <property type="match status" value="1"/>
</dbReference>
<dbReference type="CDD" id="cd00156">
    <property type="entry name" value="REC"/>
    <property type="match status" value="1"/>
</dbReference>
<dbReference type="SUPFAM" id="SSF55874">
    <property type="entry name" value="ATPase domain of HSP90 chaperone/DNA topoisomerase II/histidine kinase"/>
    <property type="match status" value="1"/>
</dbReference>
<reference evidence="9 10" key="1">
    <citation type="submission" date="2020-02" db="EMBL/GenBank/DDBJ databases">
        <authorList>
            <person name="Babadi Z.K."/>
            <person name="Risdian C."/>
            <person name="Ebrahimipour G.H."/>
            <person name="Wink J."/>
        </authorList>
    </citation>
    <scope>NUCLEOTIDE SEQUENCE [LARGE SCALE GENOMIC DNA]</scope>
    <source>
        <strain evidence="9 10">ZKHCc1 1396</strain>
    </source>
</reference>
<dbReference type="SMART" id="SM00387">
    <property type="entry name" value="HATPase_c"/>
    <property type="match status" value="1"/>
</dbReference>
<evidence type="ECO:0000256" key="4">
    <source>
        <dbReference type="PROSITE-ProRule" id="PRU00169"/>
    </source>
</evidence>
<dbReference type="InterPro" id="IPR011006">
    <property type="entry name" value="CheY-like_superfamily"/>
</dbReference>
<dbReference type="Gene3D" id="3.30.565.10">
    <property type="entry name" value="Histidine kinase-like ATPase, C-terminal domain"/>
    <property type="match status" value="1"/>
</dbReference>
<evidence type="ECO:0000259" key="8">
    <source>
        <dbReference type="PROSITE" id="PS50112"/>
    </source>
</evidence>
<accession>A0ABR9PRK6</accession>
<comment type="caution">
    <text evidence="9">The sequence shown here is derived from an EMBL/GenBank/DDBJ whole genome shotgun (WGS) entry which is preliminary data.</text>
</comment>
<evidence type="ECO:0000256" key="3">
    <source>
        <dbReference type="ARBA" id="ARBA00022553"/>
    </source>
</evidence>
<dbReference type="InterPro" id="IPR003661">
    <property type="entry name" value="HisK_dim/P_dom"/>
</dbReference>
<dbReference type="Pfam" id="PF02518">
    <property type="entry name" value="HATPase_c"/>
    <property type="match status" value="1"/>
</dbReference>
<dbReference type="InterPro" id="IPR035965">
    <property type="entry name" value="PAS-like_dom_sf"/>
</dbReference>
<dbReference type="EMBL" id="JAAIYO010000006">
    <property type="protein sequence ID" value="MBE4750557.1"/>
    <property type="molecule type" value="Genomic_DNA"/>
</dbReference>
<dbReference type="PROSITE" id="PS50110">
    <property type="entry name" value="RESPONSE_REGULATORY"/>
    <property type="match status" value="1"/>
</dbReference>
<dbReference type="PANTHER" id="PTHR43547">
    <property type="entry name" value="TWO-COMPONENT HISTIDINE KINASE"/>
    <property type="match status" value="1"/>
</dbReference>
<evidence type="ECO:0000313" key="10">
    <source>
        <dbReference type="Proteomes" id="UP001516472"/>
    </source>
</evidence>
<gene>
    <name evidence="9" type="ORF">G4177_20525</name>
</gene>
<feature type="domain" description="Response regulatory" evidence="7">
    <location>
        <begin position="603"/>
        <end position="716"/>
    </location>
</feature>
<dbReference type="InterPro" id="IPR005467">
    <property type="entry name" value="His_kinase_dom"/>
</dbReference>
<dbReference type="CDD" id="cd00082">
    <property type="entry name" value="HisKA"/>
    <property type="match status" value="1"/>
</dbReference>
<feature type="modified residue" description="4-aspartylphosphate" evidence="4">
    <location>
        <position position="652"/>
    </location>
</feature>
<dbReference type="PROSITE" id="PS50112">
    <property type="entry name" value="PAS"/>
    <property type="match status" value="1"/>
</dbReference>
<protein>
    <recommendedName>
        <fullName evidence="2">histidine kinase</fullName>
        <ecNumber evidence="2">2.7.13.3</ecNumber>
    </recommendedName>
</protein>
<dbReference type="SUPFAM" id="SSF52172">
    <property type="entry name" value="CheY-like"/>
    <property type="match status" value="1"/>
</dbReference>
<evidence type="ECO:0000256" key="2">
    <source>
        <dbReference type="ARBA" id="ARBA00012438"/>
    </source>
</evidence>
<evidence type="ECO:0000313" key="9">
    <source>
        <dbReference type="EMBL" id="MBE4750557.1"/>
    </source>
</evidence>
<dbReference type="EC" id="2.7.13.3" evidence="2"/>
<keyword evidence="10" id="KW-1185">Reference proteome</keyword>
<dbReference type="SUPFAM" id="SSF55785">
    <property type="entry name" value="PYP-like sensor domain (PAS domain)"/>
    <property type="match status" value="1"/>
</dbReference>
<evidence type="ECO:0000259" key="6">
    <source>
        <dbReference type="PROSITE" id="PS50109"/>
    </source>
</evidence>
<feature type="region of interest" description="Disordered" evidence="5">
    <location>
        <begin position="1"/>
        <end position="31"/>
    </location>
</feature>
<evidence type="ECO:0000259" key="7">
    <source>
        <dbReference type="PROSITE" id="PS50110"/>
    </source>
</evidence>
<sequence length="732" mass="80371">MTGPISQGCPAGRPSGPATGPSGCARADIRVGPHRGGRVAGRLERAHRPPLSVPSDTAISALSGLLSDEGERITRLWAKRVRAETYEVEVPGRDLRAPLHHLLDELARLLRDRGEDAIRLWPEVVRSHGAFRYDQNFEPEDLTREFKSLQEVLLYVYARRNGGVIDADVAELVSELVWEADASAQASYARVLKTEEVRFREAAVMESVLNHVEVGILLAETDGMVSFASPPVSRLMGVPMRAVVGARAATSLAPVLTQVNARHPTGEPFRVQDMPFLRALREKGPVRGVMMVVERPGGSDATLEMSATPVWEEDQVLAGVIQTFSDRTEAAVKTKALESAHGEVRRLQGQLLRRTRQQALGQLASGAAHALNNFLNVLRLRITLLQREYKPEHVEALDKTVGQIGELVSRLQEFSVQRTEERLADVPVDQTVREALELARGELEQREHPVHTELDLGFPWGVKADAGFFRELIVNLLLSARDRMDGGGTLQVRTRPEGEGWLALHLEDGGPPYAVEELARLFDPLRRDPGAPQFSLFLAVARTQVQRWGGELTVENRRDGPGASFVVRLPRFSDTSQGAAVPPPLPPSLAPGGVPRLTRPARRVLVVDDDLDNARMMAEVLGEEGYDVQVAHSPDVALRIWEKQPFDAALLDAVMPEMTGWELARELRQRSPQTLLAIVTGADVRGQNRASLALVDAVFRKPIDVGALDEFLTQTRSEEEPAEGLGAPDAGH</sequence>
<feature type="domain" description="Histidine kinase" evidence="6">
    <location>
        <begin position="366"/>
        <end position="573"/>
    </location>
</feature>
<dbReference type="InterPro" id="IPR036890">
    <property type="entry name" value="HATPase_C_sf"/>
</dbReference>
<name>A0ABR9PRK6_9BACT</name>